<evidence type="ECO:0000256" key="2">
    <source>
        <dbReference type="SAM" id="Phobius"/>
    </source>
</evidence>
<proteinExistence type="predicted"/>
<evidence type="ECO:0000313" key="3">
    <source>
        <dbReference type="EMBL" id="TDV52072.1"/>
    </source>
</evidence>
<accession>A0A4R7VR02</accession>
<dbReference type="RefSeq" id="WP_133903482.1">
    <property type="nucleotide sequence ID" value="NZ_SOCP01000005.1"/>
</dbReference>
<keyword evidence="4" id="KW-1185">Reference proteome</keyword>
<name>A0A4R7VR02_9PSEU</name>
<dbReference type="EMBL" id="SOCP01000005">
    <property type="protein sequence ID" value="TDV52072.1"/>
    <property type="molecule type" value="Genomic_DNA"/>
</dbReference>
<dbReference type="Pfam" id="PF11755">
    <property type="entry name" value="DUF3311"/>
    <property type="match status" value="1"/>
</dbReference>
<evidence type="ECO:0000313" key="4">
    <source>
        <dbReference type="Proteomes" id="UP000294927"/>
    </source>
</evidence>
<feature type="compositionally biased region" description="Acidic residues" evidence="1">
    <location>
        <begin position="82"/>
        <end position="93"/>
    </location>
</feature>
<feature type="transmembrane region" description="Helical" evidence="2">
    <location>
        <begin position="46"/>
        <end position="66"/>
    </location>
</feature>
<feature type="transmembrane region" description="Helical" evidence="2">
    <location>
        <begin position="12"/>
        <end position="34"/>
    </location>
</feature>
<keyword evidence="2" id="KW-0812">Transmembrane</keyword>
<reference evidence="3 4" key="1">
    <citation type="submission" date="2019-03" db="EMBL/GenBank/DDBJ databases">
        <title>Genomic Encyclopedia of Archaeal and Bacterial Type Strains, Phase II (KMG-II): from individual species to whole genera.</title>
        <authorList>
            <person name="Goeker M."/>
        </authorList>
    </citation>
    <scope>NUCLEOTIDE SEQUENCE [LARGE SCALE GENOMIC DNA]</scope>
    <source>
        <strain evidence="3 4">DSM 45499</strain>
    </source>
</reference>
<organism evidence="3 4">
    <name type="scientific">Actinophytocola oryzae</name>
    <dbReference type="NCBI Taxonomy" id="502181"/>
    <lineage>
        <taxon>Bacteria</taxon>
        <taxon>Bacillati</taxon>
        <taxon>Actinomycetota</taxon>
        <taxon>Actinomycetes</taxon>
        <taxon>Pseudonocardiales</taxon>
        <taxon>Pseudonocardiaceae</taxon>
    </lineage>
</organism>
<sequence>MSSDKPGGRASGLVFNPWNLVLLIPFIVLLTPLYNSRTPELFGMPFFYWFQFAVIIIGVLSTITVYRMTRKAPTTRAGGETADVDALDEGSAE</sequence>
<feature type="region of interest" description="Disordered" evidence="1">
    <location>
        <begin position="72"/>
        <end position="93"/>
    </location>
</feature>
<keyword evidence="2" id="KW-1133">Transmembrane helix</keyword>
<protein>
    <submittedName>
        <fullName evidence="3">Uncharacterized protein DUF3311</fullName>
    </submittedName>
</protein>
<keyword evidence="2" id="KW-0472">Membrane</keyword>
<dbReference type="AlphaFoldDB" id="A0A4R7VR02"/>
<dbReference type="OrthoDB" id="123261at2"/>
<comment type="caution">
    <text evidence="3">The sequence shown here is derived from an EMBL/GenBank/DDBJ whole genome shotgun (WGS) entry which is preliminary data.</text>
</comment>
<dbReference type="Proteomes" id="UP000294927">
    <property type="component" value="Unassembled WGS sequence"/>
</dbReference>
<gene>
    <name evidence="3" type="ORF">CLV71_105203</name>
</gene>
<dbReference type="InterPro" id="IPR021741">
    <property type="entry name" value="DUF3311"/>
</dbReference>
<evidence type="ECO:0000256" key="1">
    <source>
        <dbReference type="SAM" id="MobiDB-lite"/>
    </source>
</evidence>